<evidence type="ECO:0000256" key="2">
    <source>
        <dbReference type="SAM" id="Phobius"/>
    </source>
</evidence>
<evidence type="ECO:0000256" key="1">
    <source>
        <dbReference type="SAM" id="MobiDB-lite"/>
    </source>
</evidence>
<comment type="caution">
    <text evidence="4">The sequence shown here is derived from an EMBL/GenBank/DDBJ whole genome shotgun (WGS) entry which is preliminary data.</text>
</comment>
<feature type="domain" description="FHA" evidence="3">
    <location>
        <begin position="445"/>
        <end position="495"/>
    </location>
</feature>
<evidence type="ECO:0000259" key="3">
    <source>
        <dbReference type="PROSITE" id="PS50006"/>
    </source>
</evidence>
<feature type="transmembrane region" description="Helical" evidence="2">
    <location>
        <begin position="272"/>
        <end position="290"/>
    </location>
</feature>
<keyword evidence="2" id="KW-0472">Membrane</keyword>
<organism evidence="4 5">
    <name type="scientific">Paenibacillus apis</name>
    <dbReference type="NCBI Taxonomy" id="1792174"/>
    <lineage>
        <taxon>Bacteria</taxon>
        <taxon>Bacillati</taxon>
        <taxon>Bacillota</taxon>
        <taxon>Bacilli</taxon>
        <taxon>Bacillales</taxon>
        <taxon>Paenibacillaceae</taxon>
        <taxon>Paenibacillus</taxon>
    </lineage>
</organism>
<dbReference type="SUPFAM" id="SSF49879">
    <property type="entry name" value="SMAD/FHA domain"/>
    <property type="match status" value="1"/>
</dbReference>
<dbReference type="Pfam" id="PF00498">
    <property type="entry name" value="FHA"/>
    <property type="match status" value="1"/>
</dbReference>
<dbReference type="Gene3D" id="2.60.200.20">
    <property type="match status" value="1"/>
</dbReference>
<dbReference type="InterPro" id="IPR008984">
    <property type="entry name" value="SMAD_FHA_dom_sf"/>
</dbReference>
<dbReference type="Pfam" id="PF19909">
    <property type="entry name" value="DUF6382"/>
    <property type="match status" value="1"/>
</dbReference>
<dbReference type="SMART" id="SM00240">
    <property type="entry name" value="FHA"/>
    <property type="match status" value="1"/>
</dbReference>
<dbReference type="PROSITE" id="PS50006">
    <property type="entry name" value="FHA_DOMAIN"/>
    <property type="match status" value="1"/>
</dbReference>
<dbReference type="InterPro" id="IPR000253">
    <property type="entry name" value="FHA_dom"/>
</dbReference>
<dbReference type="Proteomes" id="UP000678895">
    <property type="component" value="Unassembled WGS sequence"/>
</dbReference>
<accession>A0A919Y2N7</accession>
<name>A0A919Y2N7_9BACL</name>
<dbReference type="InterPro" id="IPR050923">
    <property type="entry name" value="Cell_Proc_Reg/RNA_Proc"/>
</dbReference>
<keyword evidence="2" id="KW-0812">Transmembrane</keyword>
<feature type="transmembrane region" description="Helical" evidence="2">
    <location>
        <begin position="296"/>
        <end position="319"/>
    </location>
</feature>
<evidence type="ECO:0000313" key="4">
    <source>
        <dbReference type="EMBL" id="GIO42218.1"/>
    </source>
</evidence>
<protein>
    <recommendedName>
        <fullName evidence="3">FHA domain-containing protein</fullName>
    </recommendedName>
</protein>
<gene>
    <name evidence="4" type="ORF">J41TS4_19760</name>
</gene>
<dbReference type="InterPro" id="IPR045962">
    <property type="entry name" value="DUF6382"/>
</dbReference>
<dbReference type="RefSeq" id="WP_301626899.1">
    <property type="nucleotide sequence ID" value="NZ_BORS01000006.1"/>
</dbReference>
<keyword evidence="2" id="KW-1133">Transmembrane helix</keyword>
<sequence length="522" mass="59175">MVVLLTDFSRSDGVFMHLTGKEPLKGAHMNRVQRMMLSSMAIPHLLPLIVREVDDDVSLQYNITGKKMLSQCLRQDKLELTEFYSLLLQIVTVLEESRQYMLSPDQFYLDEDHIFVEEPLSLAVLHFTYVPLKQAIREEPLPQVFLKLITKMMACVDNMNGNGIQKLLRWCSDERFTLAETRQLISDFMTDTGPQQPEPKKLDPRFKVREYVRTNEEQVQFSAVSYSPEWKMPEAPQWRMPKAPMFSDEGEEEEQEQAEQEQEPKSSSMKTYIVLGAVLAAAMLWKFVYLDHPGAGALWICLLGTLLLAGGILLSRIGFKPPFPKMGIHKNEEHEEYEEYGEHAKEAEKNSGLGAYRYPVDEDELSALSNWRRDEKSVTVQEEAPVRKELEKKPPELIVQPPQTVLLSRSGLDKEHKIGAAAYSLERTSRGSSGGETITLSKGSFVIGRSEEIAQYIDNTPGVSRAHVELMVKTTGCTLKDLGSRNGTVLGEELMAPYKEYPLSPGDTFSIAEGKYTLRVDK</sequence>
<feature type="region of interest" description="Disordered" evidence="1">
    <location>
        <begin position="237"/>
        <end position="266"/>
    </location>
</feature>
<feature type="compositionally biased region" description="Acidic residues" evidence="1">
    <location>
        <begin position="248"/>
        <end position="261"/>
    </location>
</feature>
<evidence type="ECO:0000313" key="5">
    <source>
        <dbReference type="Proteomes" id="UP000678895"/>
    </source>
</evidence>
<reference evidence="4" key="1">
    <citation type="submission" date="2021-03" db="EMBL/GenBank/DDBJ databases">
        <title>Antimicrobial resistance genes in bacteria isolated from Japanese honey, and their potential for conferring macrolide and lincosamide resistance in the American foulbrood pathogen Paenibacillus larvae.</title>
        <authorList>
            <person name="Okamoto M."/>
            <person name="Kumagai M."/>
            <person name="Kanamori H."/>
            <person name="Takamatsu D."/>
        </authorList>
    </citation>
    <scope>NUCLEOTIDE SEQUENCE</scope>
    <source>
        <strain evidence="4">J41TS4</strain>
    </source>
</reference>
<dbReference type="CDD" id="cd00060">
    <property type="entry name" value="FHA"/>
    <property type="match status" value="1"/>
</dbReference>
<dbReference type="AlphaFoldDB" id="A0A919Y2N7"/>
<dbReference type="PANTHER" id="PTHR23308">
    <property type="entry name" value="NUCLEAR INHIBITOR OF PROTEIN PHOSPHATASE-1"/>
    <property type="match status" value="1"/>
</dbReference>
<proteinExistence type="predicted"/>
<dbReference type="EMBL" id="BORS01000006">
    <property type="protein sequence ID" value="GIO42218.1"/>
    <property type="molecule type" value="Genomic_DNA"/>
</dbReference>
<keyword evidence="5" id="KW-1185">Reference proteome</keyword>